<organism evidence="5 6">
    <name type="scientific">Pristionchus pacificus</name>
    <name type="common">Parasitic nematode worm</name>
    <dbReference type="NCBI Taxonomy" id="54126"/>
    <lineage>
        <taxon>Eukaryota</taxon>
        <taxon>Metazoa</taxon>
        <taxon>Ecdysozoa</taxon>
        <taxon>Nematoda</taxon>
        <taxon>Chromadorea</taxon>
        <taxon>Rhabditida</taxon>
        <taxon>Rhabditina</taxon>
        <taxon>Diplogasteromorpha</taxon>
        <taxon>Diplogasteroidea</taxon>
        <taxon>Neodiplogasteridae</taxon>
        <taxon>Pristionchus</taxon>
    </lineage>
</organism>
<dbReference type="GO" id="GO:0005886">
    <property type="term" value="C:plasma membrane"/>
    <property type="evidence" value="ECO:0000318"/>
    <property type="project" value="GO_Central"/>
</dbReference>
<evidence type="ECO:0000256" key="1">
    <source>
        <dbReference type="ARBA" id="ARBA00004141"/>
    </source>
</evidence>
<dbReference type="GO" id="GO:0005385">
    <property type="term" value="F:zinc ion transmembrane transporter activity"/>
    <property type="evidence" value="ECO:0000318"/>
    <property type="project" value="GO_Central"/>
</dbReference>
<dbReference type="GO" id="GO:0071577">
    <property type="term" value="P:zinc ion transmembrane transport"/>
    <property type="evidence" value="ECO:0000318"/>
    <property type="project" value="GO_Central"/>
</dbReference>
<comment type="subcellular location">
    <subcellularLocation>
        <location evidence="1">Membrane</location>
        <topology evidence="1">Multi-pass membrane protein</topology>
    </subcellularLocation>
</comment>
<protein>
    <submittedName>
        <fullName evidence="5">Uncharacterized protein</fullName>
    </submittedName>
</protein>
<evidence type="ECO:0000313" key="5">
    <source>
        <dbReference type="EnsemblMetazoa" id="PPA03150.1"/>
    </source>
</evidence>
<reference evidence="6" key="1">
    <citation type="journal article" date="2008" name="Nat. Genet.">
        <title>The Pristionchus pacificus genome provides a unique perspective on nematode lifestyle and parasitism.</title>
        <authorList>
            <person name="Dieterich C."/>
            <person name="Clifton S.W."/>
            <person name="Schuster L.N."/>
            <person name="Chinwalla A."/>
            <person name="Delehaunty K."/>
            <person name="Dinkelacker I."/>
            <person name="Fulton L."/>
            <person name="Fulton R."/>
            <person name="Godfrey J."/>
            <person name="Minx P."/>
            <person name="Mitreva M."/>
            <person name="Roeseler W."/>
            <person name="Tian H."/>
            <person name="Witte H."/>
            <person name="Yang S.P."/>
            <person name="Wilson R.K."/>
            <person name="Sommer R.J."/>
        </authorList>
    </citation>
    <scope>NUCLEOTIDE SEQUENCE [LARGE SCALE GENOMIC DNA]</scope>
    <source>
        <strain evidence="6">PS312</strain>
    </source>
</reference>
<keyword evidence="6" id="KW-1185">Reference proteome</keyword>
<evidence type="ECO:0000256" key="3">
    <source>
        <dbReference type="ARBA" id="ARBA00022989"/>
    </source>
</evidence>
<keyword evidence="2" id="KW-0812">Transmembrane</keyword>
<keyword evidence="4" id="KW-0472">Membrane</keyword>
<keyword evidence="3" id="KW-1133">Transmembrane helix</keyword>
<dbReference type="PANTHER" id="PTHR11040">
    <property type="entry name" value="ZINC/IRON TRANSPORTER"/>
    <property type="match status" value="1"/>
</dbReference>
<evidence type="ECO:0000256" key="4">
    <source>
        <dbReference type="ARBA" id="ARBA00023136"/>
    </source>
</evidence>
<dbReference type="OrthoDB" id="448280at2759"/>
<reference evidence="5" key="2">
    <citation type="submission" date="2022-06" db="UniProtKB">
        <authorList>
            <consortium name="EnsemblMetazoa"/>
        </authorList>
    </citation>
    <scope>IDENTIFICATION</scope>
    <source>
        <strain evidence="5">PS312</strain>
    </source>
</reference>
<dbReference type="EnsemblMetazoa" id="PPA03150.1">
    <property type="protein sequence ID" value="PPA03150.1"/>
    <property type="gene ID" value="WBGene00092704"/>
</dbReference>
<dbReference type="PANTHER" id="PTHR11040:SF76">
    <property type="entry name" value="ZINC TRANSPORTER ZIP3"/>
    <property type="match status" value="1"/>
</dbReference>
<accession>A0A8R1Y8W3</accession>
<evidence type="ECO:0000313" key="6">
    <source>
        <dbReference type="Proteomes" id="UP000005239"/>
    </source>
</evidence>
<dbReference type="AlphaFoldDB" id="A0A2A6CX62"/>
<evidence type="ECO:0000256" key="2">
    <source>
        <dbReference type="ARBA" id="ARBA00022692"/>
    </source>
</evidence>
<dbReference type="InterPro" id="IPR003689">
    <property type="entry name" value="ZIP"/>
</dbReference>
<dbReference type="Pfam" id="PF02535">
    <property type="entry name" value="Zip"/>
    <property type="match status" value="2"/>
</dbReference>
<accession>A0A2A6CX62</accession>
<dbReference type="Proteomes" id="UP000005239">
    <property type="component" value="Unassembled WGS sequence"/>
</dbReference>
<proteinExistence type="predicted"/>
<gene>
    <name evidence="5" type="primary">WBGene00092704</name>
</gene>
<sequence length="619" mass="67552">MASLNTTKHMFDADDNKASDATIILSCLSCFAGGVLLGVCLLDIMPDAMEDFGTWQELSGVEVPDFPWMLLGVALGFFFVYFVDGLCASVLRNRIGDIAHGGPSVASDGDSTHKCAMHGLDFTSSDSTTMTMEKGEERRDELTVETGPTGVVHDVKIGRTKKEYITALTLLLAISIHVTIETFALGVQDTTESFITLFFGIALHKLIVLFSIGMRLLEKYWRRPLLVFFSFVWIGTITFVAGGAGILLDDADLDEVAKSLTTACLSCFSAGTFVYITFFEVLGEETGLVIERISAMVGFTLIGTNSIPIFPTSTMTANDSDTLKWCLMGSLFIVAFIMGLLPIWLLPMIKKFAEKAALILSSISCFSGGILLGVCFVDMIPEAMADFDDWQKLSGQKVDFPWILCGTVIGFLIVYIIDGLSTYFLRRQEQAADRAKADLASISMERLHRATIFSMDAEAALKIQKVVKSEKQEYVTTLTLILALCIHVLIEGFALGVQPTSESFLTLFIGIAIHKVLVVFAIGMKLYEKHADNKKFVAIAMSTLAVLTFLGGAAGILLQDADLDEVTKALTTAILSCFSAGTFLYITFFEILADETGHIVERLLCIVGFAAMTTALYFF</sequence>
<name>A0A2A6CX62_PRIPA</name>